<protein>
    <submittedName>
        <fullName evidence="4">Short chain dehydrogenase</fullName>
    </submittedName>
</protein>
<dbReference type="PANTHER" id="PTHR43391">
    <property type="entry name" value="RETINOL DEHYDROGENASE-RELATED"/>
    <property type="match status" value="1"/>
</dbReference>
<dbReference type="Gene3D" id="3.40.50.720">
    <property type="entry name" value="NAD(P)-binding Rossmann-like Domain"/>
    <property type="match status" value="1"/>
</dbReference>
<dbReference type="PANTHER" id="PTHR43391:SF82">
    <property type="entry name" value="OXIDOREDUCTASE SADH-RELATED"/>
    <property type="match status" value="1"/>
</dbReference>
<sequence>MNSPTAFVTGAAAGIGRATALLLARRGYRVAAVDVDAAGLEALAAEQPGIVTAVLDVTDAAGWERTLKAFCADGTLDLLVNNAGVLASGPFETTPLARHRQMVDVNVAGTITGCHSAFEYLRRTPGAQVVNLCSASALYGQPELATYSATKFAVRGLTEALDLEWAPHDIRVVAMWPLFVETAMTRDMNIGASRRLGIRLDADDVARALYDLTRPGRRAAGVHHTVGWQAKAFAAFAQVTPARLNRLVNRWVTGS</sequence>
<organism evidence="4 5">
    <name type="scientific">Rhodococcus ruber</name>
    <dbReference type="NCBI Taxonomy" id="1830"/>
    <lineage>
        <taxon>Bacteria</taxon>
        <taxon>Bacillati</taxon>
        <taxon>Actinomycetota</taxon>
        <taxon>Actinomycetes</taxon>
        <taxon>Mycobacteriales</taxon>
        <taxon>Nocardiaceae</taxon>
        <taxon>Rhodococcus</taxon>
    </lineage>
</organism>
<dbReference type="SUPFAM" id="SSF51735">
    <property type="entry name" value="NAD(P)-binding Rossmann-fold domains"/>
    <property type="match status" value="1"/>
</dbReference>
<dbReference type="Pfam" id="PF00106">
    <property type="entry name" value="adh_short"/>
    <property type="match status" value="1"/>
</dbReference>
<dbReference type="OrthoDB" id="658698at2"/>
<reference evidence="4 5" key="1">
    <citation type="journal article" date="2014" name="Genome Announc.">
        <title>Draft Genome Sequence of Propane- and Butane-Oxidizing Actinobacterium Rhodococcus ruber IEGM 231.</title>
        <authorList>
            <person name="Ivshina I.B."/>
            <person name="Kuyukina M.S."/>
            <person name="Krivoruchko A.V."/>
            <person name="Barbe V."/>
            <person name="Fischer C."/>
        </authorList>
    </citation>
    <scope>NUCLEOTIDE SEQUENCE [LARGE SCALE GENOMIC DNA]</scope>
</reference>
<dbReference type="GO" id="GO:0016491">
    <property type="term" value="F:oxidoreductase activity"/>
    <property type="evidence" value="ECO:0007669"/>
    <property type="project" value="UniProtKB-KW"/>
</dbReference>
<dbReference type="EMBL" id="CCSD01000043">
    <property type="protein sequence ID" value="CDZ87604.1"/>
    <property type="molecule type" value="Genomic_DNA"/>
</dbReference>
<gene>
    <name evidence="4" type="ORF">RHRU231_330061</name>
</gene>
<evidence type="ECO:0000256" key="2">
    <source>
        <dbReference type="ARBA" id="ARBA00023002"/>
    </source>
</evidence>
<accession>A0A098BFX2</accession>
<dbReference type="Proteomes" id="UP000042997">
    <property type="component" value="Unassembled WGS sequence"/>
</dbReference>
<dbReference type="PRINTS" id="PR00081">
    <property type="entry name" value="GDHRDH"/>
</dbReference>
<dbReference type="PRINTS" id="PR00080">
    <property type="entry name" value="SDRFAMILY"/>
</dbReference>
<keyword evidence="2" id="KW-0560">Oxidoreductase</keyword>
<dbReference type="RefSeq" id="WP_010593224.1">
    <property type="nucleotide sequence ID" value="NZ_CP023714.1"/>
</dbReference>
<dbReference type="InterPro" id="IPR002347">
    <property type="entry name" value="SDR_fam"/>
</dbReference>
<proteinExistence type="inferred from homology"/>
<dbReference type="KEGG" id="rrz:CS378_10025"/>
<dbReference type="AlphaFoldDB" id="A0A098BFX2"/>
<dbReference type="GeneID" id="66837373"/>
<evidence type="ECO:0000313" key="5">
    <source>
        <dbReference type="Proteomes" id="UP000042997"/>
    </source>
</evidence>
<evidence type="ECO:0000256" key="3">
    <source>
        <dbReference type="RuleBase" id="RU000363"/>
    </source>
</evidence>
<evidence type="ECO:0000313" key="4">
    <source>
        <dbReference type="EMBL" id="CDZ87604.1"/>
    </source>
</evidence>
<comment type="similarity">
    <text evidence="1 3">Belongs to the short-chain dehydrogenases/reductases (SDR) family.</text>
</comment>
<dbReference type="NCBIfam" id="NF006123">
    <property type="entry name" value="PRK08267.1"/>
    <property type="match status" value="1"/>
</dbReference>
<name>A0A098BFX2_9NOCA</name>
<dbReference type="eggNOG" id="COG0300">
    <property type="taxonomic scope" value="Bacteria"/>
</dbReference>
<dbReference type="InterPro" id="IPR036291">
    <property type="entry name" value="NAD(P)-bd_dom_sf"/>
</dbReference>
<evidence type="ECO:0000256" key="1">
    <source>
        <dbReference type="ARBA" id="ARBA00006484"/>
    </source>
</evidence>